<dbReference type="InterPro" id="IPR001314">
    <property type="entry name" value="Peptidase_S1A"/>
</dbReference>
<reference evidence="4 5" key="1">
    <citation type="submission" date="2019-05" db="EMBL/GenBank/DDBJ databases">
        <title>Comparative genomics and metabolomics analyses of clavulanic acid producing Streptomyces species provides insight into specialized metabolism and evolution of beta-lactam biosynthetic gene clusters.</title>
        <authorList>
            <person name="Moore M.A."/>
            <person name="Cruz-Morales P."/>
            <person name="Barona Gomez F."/>
            <person name="Kapil T."/>
        </authorList>
    </citation>
    <scope>NUCLEOTIDE SEQUENCE [LARGE SCALE GENOMIC DNA]</scope>
    <source>
        <strain evidence="4 5">NRRL 5741</strain>
    </source>
</reference>
<dbReference type="CDD" id="cd00190">
    <property type="entry name" value="Tryp_SPc"/>
    <property type="match status" value="1"/>
</dbReference>
<keyword evidence="1" id="KW-1015">Disulfide bond</keyword>
<dbReference type="PANTHER" id="PTHR24252">
    <property type="entry name" value="ACROSIN-RELATED"/>
    <property type="match status" value="1"/>
</dbReference>
<dbReference type="Gene3D" id="2.40.10.10">
    <property type="entry name" value="Trypsin-like serine proteases"/>
    <property type="match status" value="1"/>
</dbReference>
<dbReference type="SMART" id="SM00020">
    <property type="entry name" value="Tryp_SPc"/>
    <property type="match status" value="1"/>
</dbReference>
<evidence type="ECO:0000256" key="2">
    <source>
        <dbReference type="SAM" id="Phobius"/>
    </source>
</evidence>
<dbReference type="Pfam" id="PF00089">
    <property type="entry name" value="Trypsin"/>
    <property type="match status" value="1"/>
</dbReference>
<dbReference type="GO" id="GO:0006508">
    <property type="term" value="P:proteolysis"/>
    <property type="evidence" value="ECO:0007669"/>
    <property type="project" value="UniProtKB-KW"/>
</dbReference>
<comment type="caution">
    <text evidence="4">The sequence shown here is derived from an EMBL/GenBank/DDBJ whole genome shotgun (WGS) entry which is preliminary data.</text>
</comment>
<keyword evidence="4" id="KW-0645">Protease</keyword>
<dbReference type="EMBL" id="VCLA01000015">
    <property type="protein sequence ID" value="MQS99017.1"/>
    <property type="molecule type" value="Genomic_DNA"/>
</dbReference>
<evidence type="ECO:0000259" key="3">
    <source>
        <dbReference type="PROSITE" id="PS50240"/>
    </source>
</evidence>
<feature type="transmembrane region" description="Helical" evidence="2">
    <location>
        <begin position="58"/>
        <end position="81"/>
    </location>
</feature>
<dbReference type="InterPro" id="IPR009003">
    <property type="entry name" value="Peptidase_S1_PA"/>
</dbReference>
<dbReference type="OrthoDB" id="3657335at2"/>
<dbReference type="InterPro" id="IPR001254">
    <property type="entry name" value="Trypsin_dom"/>
</dbReference>
<dbReference type="SUPFAM" id="SSF50494">
    <property type="entry name" value="Trypsin-like serine proteases"/>
    <property type="match status" value="1"/>
</dbReference>
<accession>A0A646KA70</accession>
<organism evidence="4 5">
    <name type="scientific">Streptomyces jumonjinensis</name>
    <dbReference type="NCBI Taxonomy" id="1945"/>
    <lineage>
        <taxon>Bacteria</taxon>
        <taxon>Bacillati</taxon>
        <taxon>Actinomycetota</taxon>
        <taxon>Actinomycetes</taxon>
        <taxon>Kitasatosporales</taxon>
        <taxon>Streptomycetaceae</taxon>
        <taxon>Streptomyces</taxon>
    </lineage>
</organism>
<dbReference type="GO" id="GO:0004252">
    <property type="term" value="F:serine-type endopeptidase activity"/>
    <property type="evidence" value="ECO:0007669"/>
    <property type="project" value="InterPro"/>
</dbReference>
<dbReference type="AlphaFoldDB" id="A0A646KA70"/>
<gene>
    <name evidence="4" type="ORF">FF041_02015</name>
</gene>
<evidence type="ECO:0000313" key="4">
    <source>
        <dbReference type="EMBL" id="MQS99017.1"/>
    </source>
</evidence>
<name>A0A646KA70_STRJU</name>
<keyword evidence="4" id="KW-0378">Hydrolase</keyword>
<keyword evidence="2" id="KW-1133">Transmembrane helix</keyword>
<keyword evidence="2" id="KW-0472">Membrane</keyword>
<feature type="domain" description="Peptidase S1" evidence="3">
    <location>
        <begin position="80"/>
        <end position="298"/>
    </location>
</feature>
<protein>
    <submittedName>
        <fullName evidence="4">Serine protease</fullName>
    </submittedName>
</protein>
<keyword evidence="5" id="KW-1185">Reference proteome</keyword>
<dbReference type="PROSITE" id="PS50240">
    <property type="entry name" value="TRYPSIN_DOM"/>
    <property type="match status" value="1"/>
</dbReference>
<keyword evidence="2" id="KW-0812">Transmembrane</keyword>
<dbReference type="PANTHER" id="PTHR24252:SF7">
    <property type="entry name" value="HYALIN"/>
    <property type="match status" value="1"/>
</dbReference>
<proteinExistence type="predicted"/>
<sequence length="319" mass="33962">MTRLIRGRHRLEDRWAQDRARKGRPDAGAVPVQARRGRTRWQTKESAPLRRSISRQAIAALASLCGLGIVFTATPSASAIVGGKPVADGERPFVVQIERQGDGGAWSHYCGAALVDSRVFATAAHCAKFVEQGRVKIRLVLGRADANAPGGTVVTDDRFSVYSHPGFSTLTNTDLGLIVLDDPADQASAALPRLGTELRPGRLVRAAGWGRTDLANPEKPSRLREARLPVSEFDTEGGIWDEQFICAGTAESRVGPGDSGGPLFDRDSSGRPVVYGLVTGDTNTCEGLFTNLADPAIWKPFRGPLASHGLSHVIPAGGA</sequence>
<dbReference type="PRINTS" id="PR00722">
    <property type="entry name" value="CHYMOTRYPSIN"/>
</dbReference>
<evidence type="ECO:0000256" key="1">
    <source>
        <dbReference type="ARBA" id="ARBA00023157"/>
    </source>
</evidence>
<dbReference type="Proteomes" id="UP000419138">
    <property type="component" value="Unassembled WGS sequence"/>
</dbReference>
<dbReference type="InterPro" id="IPR043504">
    <property type="entry name" value="Peptidase_S1_PA_chymotrypsin"/>
</dbReference>
<evidence type="ECO:0000313" key="5">
    <source>
        <dbReference type="Proteomes" id="UP000419138"/>
    </source>
</evidence>